<dbReference type="PANTHER" id="PTHR43272">
    <property type="entry name" value="LONG-CHAIN-FATTY-ACID--COA LIGASE"/>
    <property type="match status" value="1"/>
</dbReference>
<dbReference type="Pfam" id="PF23562">
    <property type="entry name" value="AMP-binding_C_3"/>
    <property type="match status" value="1"/>
</dbReference>
<dbReference type="InterPro" id="IPR020459">
    <property type="entry name" value="AMP-binding"/>
</dbReference>
<organism evidence="5 6">
    <name type="scientific">Candidatus Entotheonella gemina</name>
    <dbReference type="NCBI Taxonomy" id="1429439"/>
    <lineage>
        <taxon>Bacteria</taxon>
        <taxon>Pseudomonadati</taxon>
        <taxon>Nitrospinota/Tectimicrobiota group</taxon>
        <taxon>Candidatus Tectimicrobiota</taxon>
        <taxon>Candidatus Entotheonellia</taxon>
        <taxon>Candidatus Entotheonellales</taxon>
        <taxon>Candidatus Entotheonellaceae</taxon>
        <taxon>Candidatus Entotheonella</taxon>
    </lineage>
</organism>
<keyword evidence="1 5" id="KW-0436">Ligase</keyword>
<evidence type="ECO:0000259" key="4">
    <source>
        <dbReference type="Pfam" id="PF00501"/>
    </source>
</evidence>
<dbReference type="PATRIC" id="fig|1429439.4.peg.3936"/>
<evidence type="ECO:0000256" key="2">
    <source>
        <dbReference type="ARBA" id="ARBA00022832"/>
    </source>
</evidence>
<dbReference type="Gene3D" id="3.40.50.12780">
    <property type="entry name" value="N-terminal domain of ligase-like"/>
    <property type="match status" value="1"/>
</dbReference>
<dbReference type="HOGENOM" id="CLU_000022_45_5_7"/>
<keyword evidence="2" id="KW-0276">Fatty acid metabolism</keyword>
<dbReference type="GO" id="GO:0016020">
    <property type="term" value="C:membrane"/>
    <property type="evidence" value="ECO:0007669"/>
    <property type="project" value="TreeGrafter"/>
</dbReference>
<dbReference type="GO" id="GO:0004467">
    <property type="term" value="F:long-chain fatty acid-CoA ligase activity"/>
    <property type="evidence" value="ECO:0007669"/>
    <property type="project" value="TreeGrafter"/>
</dbReference>
<dbReference type="InterPro" id="IPR000873">
    <property type="entry name" value="AMP-dep_synth/lig_dom"/>
</dbReference>
<dbReference type="AlphaFoldDB" id="W4M5C8"/>
<dbReference type="PANTHER" id="PTHR43272:SF32">
    <property type="entry name" value="AMP-DEPENDENT SYNTHETASE_LIGASE DOMAIN-CONTAINING PROTEIN"/>
    <property type="match status" value="1"/>
</dbReference>
<name>W4M5C8_9BACT</name>
<dbReference type="InterPro" id="IPR042099">
    <property type="entry name" value="ANL_N_sf"/>
</dbReference>
<feature type="domain" description="AMP-dependent synthetase/ligase" evidence="4">
    <location>
        <begin position="20"/>
        <end position="436"/>
    </location>
</feature>
<gene>
    <name evidence="5" type="ORF">ETSY2_23095</name>
</gene>
<reference evidence="5 6" key="1">
    <citation type="journal article" date="2014" name="Nature">
        <title>An environmental bacterial taxon with a large and distinct metabolic repertoire.</title>
        <authorList>
            <person name="Wilson M.C."/>
            <person name="Mori T."/>
            <person name="Ruckert C."/>
            <person name="Uria A.R."/>
            <person name="Helf M.J."/>
            <person name="Takada K."/>
            <person name="Gernert C."/>
            <person name="Steffens U.A."/>
            <person name="Heycke N."/>
            <person name="Schmitt S."/>
            <person name="Rinke C."/>
            <person name="Helfrich E.J."/>
            <person name="Brachmann A.O."/>
            <person name="Gurgui C."/>
            <person name="Wakimoto T."/>
            <person name="Kracht M."/>
            <person name="Crusemann M."/>
            <person name="Hentschel U."/>
            <person name="Abe I."/>
            <person name="Matsunaga S."/>
            <person name="Kalinowski J."/>
            <person name="Takeyama H."/>
            <person name="Piel J."/>
        </authorList>
    </citation>
    <scope>NUCLEOTIDE SEQUENCE [LARGE SCALE GENOMIC DNA]</scope>
    <source>
        <strain evidence="6">TSY2</strain>
    </source>
</reference>
<dbReference type="SUPFAM" id="SSF56801">
    <property type="entry name" value="Acetyl-CoA synthetase-like"/>
    <property type="match status" value="1"/>
</dbReference>
<dbReference type="EMBL" id="AZHX01000957">
    <property type="protein sequence ID" value="ETX05405.1"/>
    <property type="molecule type" value="Genomic_DNA"/>
</dbReference>
<comment type="caution">
    <text evidence="5">The sequence shown here is derived from an EMBL/GenBank/DDBJ whole genome shotgun (WGS) entry which is preliminary data.</text>
</comment>
<keyword evidence="3" id="KW-0443">Lipid metabolism</keyword>
<evidence type="ECO:0000256" key="1">
    <source>
        <dbReference type="ARBA" id="ARBA00022598"/>
    </source>
</evidence>
<dbReference type="Proteomes" id="UP000019140">
    <property type="component" value="Unassembled WGS sequence"/>
</dbReference>
<dbReference type="PRINTS" id="PR00154">
    <property type="entry name" value="AMPBINDING"/>
</dbReference>
<dbReference type="Pfam" id="PF00501">
    <property type="entry name" value="AMP-binding"/>
    <property type="match status" value="1"/>
</dbReference>
<keyword evidence="6" id="KW-1185">Reference proteome</keyword>
<evidence type="ECO:0000313" key="5">
    <source>
        <dbReference type="EMBL" id="ETX05405.1"/>
    </source>
</evidence>
<protein>
    <submittedName>
        <fullName evidence="5">Long-chain fatty acid--CoA ligase</fullName>
    </submittedName>
</protein>
<evidence type="ECO:0000256" key="3">
    <source>
        <dbReference type="ARBA" id="ARBA00023098"/>
    </source>
</evidence>
<accession>W4M5C8</accession>
<sequence>MSTSAIGGNPLDTFPKRLLERAQRHPDKIAIREKAFGIWQEWSWRQMLEEVRALACGLAALGMQRGDKVAIVGDNRPQLYWTMIAVQCIGGVPVPLYQDAVADEIQFVLDHAETRYAVVEDQEQVDKLLSVWDDCPRLEQLIYEASRGLREYGEPFLHAFAAIQAQGRIYDAEHPDFFMQQAVMGQGTDLAVILYTSGTTGRPKGVMLSYDNIIITSCHAIAREGLRDDEEIVSYLPMAWVGDHIFSYGMFYCAGFTVNCPESGATVLHDVHEIGPTYFFAPPRIWENILTTVMIRIEDASWIKRKIFHYFMDVAQRVGSRKLAKEPLSAWERLLYGLGEILVYGPLKDNLGFGRIRLAYTAGEAIGPEIFTFYRSLGINIKQLYGMTEASVFVCVQPDGEVKPDTVGTAMPEVELKISDSGEVLYRSPGVFMGYYKNPEATAEAMEDGWVHSGDAGYLDEHNHLKIIDRARDVSRLADERETLFAPRYIENKLKFSQFIKEAVVHGSDRPYVGVFINIDLEAVGNWSERRGLAYTSYTDLAARPEVYDLIQGEIERVNASLAEEPQMAGAQIQRFLILHKELDPDDGELTRTRKVRRGVIAQKYGELITALYSDDDHVAIEAQVMFEDGRSGTVRADLQIRDVSPAAALAAAP</sequence>
<dbReference type="InterPro" id="IPR020845">
    <property type="entry name" value="AMP-binding_CS"/>
</dbReference>
<proteinExistence type="predicted"/>
<evidence type="ECO:0000313" key="6">
    <source>
        <dbReference type="Proteomes" id="UP000019140"/>
    </source>
</evidence>
<dbReference type="PROSITE" id="PS00455">
    <property type="entry name" value="AMP_BINDING"/>
    <property type="match status" value="1"/>
</dbReference>